<reference evidence="1 2" key="1">
    <citation type="submission" date="2023-01" db="EMBL/GenBank/DDBJ databases">
        <authorList>
            <person name="Whitehead M."/>
        </authorList>
    </citation>
    <scope>NUCLEOTIDE SEQUENCE [LARGE SCALE GENOMIC DNA]</scope>
</reference>
<dbReference type="AlphaFoldDB" id="A0AAV0X478"/>
<keyword evidence="2" id="KW-1185">Reference proteome</keyword>
<dbReference type="EMBL" id="CARXXK010000003">
    <property type="protein sequence ID" value="CAI6363050.1"/>
    <property type="molecule type" value="Genomic_DNA"/>
</dbReference>
<gene>
    <name evidence="1" type="ORF">MEUPH1_LOCUS18057</name>
</gene>
<proteinExistence type="predicted"/>
<evidence type="ECO:0000313" key="1">
    <source>
        <dbReference type="EMBL" id="CAI6363050.1"/>
    </source>
</evidence>
<name>A0AAV0X478_9HEMI</name>
<accession>A0AAV0X478</accession>
<dbReference type="Proteomes" id="UP001160148">
    <property type="component" value="Unassembled WGS sequence"/>
</dbReference>
<comment type="caution">
    <text evidence="1">The sequence shown here is derived from an EMBL/GenBank/DDBJ whole genome shotgun (WGS) entry which is preliminary data.</text>
</comment>
<evidence type="ECO:0000313" key="2">
    <source>
        <dbReference type="Proteomes" id="UP001160148"/>
    </source>
</evidence>
<organism evidence="1 2">
    <name type="scientific">Macrosiphum euphorbiae</name>
    <name type="common">potato aphid</name>
    <dbReference type="NCBI Taxonomy" id="13131"/>
    <lineage>
        <taxon>Eukaryota</taxon>
        <taxon>Metazoa</taxon>
        <taxon>Ecdysozoa</taxon>
        <taxon>Arthropoda</taxon>
        <taxon>Hexapoda</taxon>
        <taxon>Insecta</taxon>
        <taxon>Pterygota</taxon>
        <taxon>Neoptera</taxon>
        <taxon>Paraneoptera</taxon>
        <taxon>Hemiptera</taxon>
        <taxon>Sternorrhyncha</taxon>
        <taxon>Aphidomorpha</taxon>
        <taxon>Aphidoidea</taxon>
        <taxon>Aphididae</taxon>
        <taxon>Macrosiphini</taxon>
        <taxon>Macrosiphum</taxon>
    </lineage>
</organism>
<sequence>MMMCWFDGSHVVVAWPDLGPVVENLAHHGVLVLSQEKRYVVLTGNVHTKSGVICSEFRSFVVHKNSRILLGGAVINRGRYFRTTKKRVSSDQRQWSISYGENRNPKVR</sequence>
<protein>
    <submittedName>
        <fullName evidence="1">Uncharacterized protein</fullName>
    </submittedName>
</protein>